<dbReference type="Proteomes" id="UP000199013">
    <property type="component" value="Unassembled WGS sequence"/>
</dbReference>
<dbReference type="PANTHER" id="PTHR11133:SF23">
    <property type="entry name" value="SACCHAROPINE DEHYDROGENASE [NAD(+), L-LYSINE-FORMING]"/>
    <property type="match status" value="1"/>
</dbReference>
<evidence type="ECO:0000313" key="4">
    <source>
        <dbReference type="Proteomes" id="UP000199013"/>
    </source>
</evidence>
<sequence length="199" mass="21948">MTKLWMRHEQRPDEHRAPLVPADAAELVSSGIEVTVEHSPHRTFPIEEYLAVGATAAPVGSWRDAVAEVHTPYPFEAVQPPTIAGENFEVYPNRDGVPFVAQYGVPAGWRLRTFVRGTLRLAGWQDAWQRVFAMVKSGDAEESAMARCVSLPVACGVNRILSGRAAPGLACAATTAEEADEWLEFLNGHGLHFEFHERM</sequence>
<evidence type="ECO:0000313" key="3">
    <source>
        <dbReference type="EMBL" id="SBW25044.1"/>
    </source>
</evidence>
<organism evidence="3 4">
    <name type="scientific">Candidatus Protofrankia californiensis</name>
    <dbReference type="NCBI Taxonomy" id="1839754"/>
    <lineage>
        <taxon>Bacteria</taxon>
        <taxon>Bacillati</taxon>
        <taxon>Actinomycetota</taxon>
        <taxon>Actinomycetes</taxon>
        <taxon>Frankiales</taxon>
        <taxon>Frankiaceae</taxon>
        <taxon>Protofrankia</taxon>
    </lineage>
</organism>
<dbReference type="SUPFAM" id="SSF55347">
    <property type="entry name" value="Glyceraldehyde-3-phosphate dehydrogenase-like, C-terminal domain"/>
    <property type="match status" value="1"/>
</dbReference>
<dbReference type="GO" id="GO:0019878">
    <property type="term" value="P:lysine biosynthetic process via aminoadipic acid"/>
    <property type="evidence" value="ECO:0007669"/>
    <property type="project" value="TreeGrafter"/>
</dbReference>
<dbReference type="EMBL" id="FLUV01001843">
    <property type="protein sequence ID" value="SBW25044.1"/>
    <property type="molecule type" value="Genomic_DNA"/>
</dbReference>
<reference evidence="4" key="1">
    <citation type="submission" date="2016-02" db="EMBL/GenBank/DDBJ databases">
        <authorList>
            <person name="Wibberg D."/>
        </authorList>
    </citation>
    <scope>NUCLEOTIDE SEQUENCE [LARGE SCALE GENOMIC DNA]</scope>
</reference>
<protein>
    <recommendedName>
        <fullName evidence="2">Alanine dehydrogenase/pyridine nucleotide transhydrogenase N-terminal domain-containing protein</fullName>
    </recommendedName>
</protein>
<evidence type="ECO:0000256" key="1">
    <source>
        <dbReference type="ARBA" id="ARBA00023002"/>
    </source>
</evidence>
<proteinExistence type="predicted"/>
<dbReference type="GO" id="GO:0004753">
    <property type="term" value="F:saccharopine dehydrogenase activity"/>
    <property type="evidence" value="ECO:0007669"/>
    <property type="project" value="TreeGrafter"/>
</dbReference>
<dbReference type="InterPro" id="IPR007886">
    <property type="entry name" value="AlaDH/PNT_N"/>
</dbReference>
<dbReference type="GO" id="GO:0005737">
    <property type="term" value="C:cytoplasm"/>
    <property type="evidence" value="ECO:0007669"/>
    <property type="project" value="TreeGrafter"/>
</dbReference>
<dbReference type="Gene3D" id="3.40.50.720">
    <property type="entry name" value="NAD(P)-binding Rossmann-like Domain"/>
    <property type="match status" value="1"/>
</dbReference>
<accession>A0A1C3P5D2</accession>
<keyword evidence="4" id="KW-1185">Reference proteome</keyword>
<evidence type="ECO:0000259" key="2">
    <source>
        <dbReference type="SMART" id="SM01003"/>
    </source>
</evidence>
<dbReference type="PANTHER" id="PTHR11133">
    <property type="entry name" value="SACCHAROPINE DEHYDROGENASE"/>
    <property type="match status" value="1"/>
</dbReference>
<dbReference type="InterPro" id="IPR051168">
    <property type="entry name" value="AASS"/>
</dbReference>
<keyword evidence="1" id="KW-0560">Oxidoreductase</keyword>
<dbReference type="SUPFAM" id="SSF52283">
    <property type="entry name" value="Formate/glycerate dehydrogenase catalytic domain-like"/>
    <property type="match status" value="1"/>
</dbReference>
<feature type="domain" description="Alanine dehydrogenase/pyridine nucleotide transhydrogenase N-terminal" evidence="2">
    <location>
        <begin position="5"/>
        <end position="149"/>
    </location>
</feature>
<name>A0A1C3P5D2_9ACTN</name>
<dbReference type="AlphaFoldDB" id="A0A1C3P5D2"/>
<gene>
    <name evidence="3" type="ORF">FDG2_4403</name>
</gene>
<dbReference type="SMART" id="SM01003">
    <property type="entry name" value="AlaDh_PNT_N"/>
    <property type="match status" value="1"/>
</dbReference>
<dbReference type="Pfam" id="PF05222">
    <property type="entry name" value="AlaDh_PNT_N"/>
    <property type="match status" value="1"/>
</dbReference>